<dbReference type="EMBL" id="FNCP01000035">
    <property type="protein sequence ID" value="SDI36567.1"/>
    <property type="molecule type" value="Genomic_DNA"/>
</dbReference>
<protein>
    <recommendedName>
        <fullName evidence="3">N-acetyltransferase domain-containing protein</fullName>
    </recommendedName>
</protein>
<dbReference type="OrthoDB" id="1795838at2"/>
<evidence type="ECO:0000313" key="2">
    <source>
        <dbReference type="Proteomes" id="UP000198656"/>
    </source>
</evidence>
<gene>
    <name evidence="1" type="ORF">SAMN05443529_13514</name>
</gene>
<dbReference type="STRING" id="1121419.SAMN05443529_13514"/>
<dbReference type="AlphaFoldDB" id="A0A1G8JZN4"/>
<keyword evidence="2" id="KW-1185">Reference proteome</keyword>
<sequence length="209" mass="24230">MVVKAQRIYAENWDPSDDDINSLFPIEDLTSEIGKDPGIKVLQDDEIRLQYPSQYNISIQARAYNQRLVQLLQEYYPTYCNSPELSDLLGVKLPQIMWMDTLGYEEPLISIHITKINKQEIFINDLVLVKNEDFDLLNEDLIEKILNNLRVFARAQGAKYLSGYAANRSTLNLLKSKGFTEDQREGMGNDYLWRLAAIRGEQLPYYVEL</sequence>
<accession>A0A1G8JZN4</accession>
<evidence type="ECO:0008006" key="3">
    <source>
        <dbReference type="Google" id="ProtNLM"/>
    </source>
</evidence>
<dbReference type="RefSeq" id="WP_092335528.1">
    <property type="nucleotide sequence ID" value="NZ_FNCP01000035.1"/>
</dbReference>
<proteinExistence type="predicted"/>
<name>A0A1G8JZN4_9FIRM</name>
<reference evidence="2" key="1">
    <citation type="submission" date="2016-10" db="EMBL/GenBank/DDBJ databases">
        <authorList>
            <person name="Varghese N."/>
            <person name="Submissions S."/>
        </authorList>
    </citation>
    <scope>NUCLEOTIDE SEQUENCE [LARGE SCALE GENOMIC DNA]</scope>
    <source>
        <strain evidence="2">DSM 8344</strain>
    </source>
</reference>
<organism evidence="1 2">
    <name type="scientific">Desulfosporosinus hippei DSM 8344</name>
    <dbReference type="NCBI Taxonomy" id="1121419"/>
    <lineage>
        <taxon>Bacteria</taxon>
        <taxon>Bacillati</taxon>
        <taxon>Bacillota</taxon>
        <taxon>Clostridia</taxon>
        <taxon>Eubacteriales</taxon>
        <taxon>Desulfitobacteriaceae</taxon>
        <taxon>Desulfosporosinus</taxon>
    </lineage>
</organism>
<evidence type="ECO:0000313" key="1">
    <source>
        <dbReference type="EMBL" id="SDI36567.1"/>
    </source>
</evidence>
<dbReference type="Proteomes" id="UP000198656">
    <property type="component" value="Unassembled WGS sequence"/>
</dbReference>